<keyword evidence="1" id="KW-0732">Signal</keyword>
<evidence type="ECO:0000313" key="3">
    <source>
        <dbReference type="Proteomes" id="UP000199440"/>
    </source>
</evidence>
<protein>
    <submittedName>
        <fullName evidence="2">Uncharacterized protein</fullName>
    </submittedName>
</protein>
<evidence type="ECO:0000313" key="2">
    <source>
        <dbReference type="EMBL" id="SDL64800.1"/>
    </source>
</evidence>
<accession>A0A1G9LS49</accession>
<sequence>MIHFLTFCCMVLVLGAQALLKGSWTVEETKPIKTDQGNKD</sequence>
<reference evidence="2 3" key="1">
    <citation type="submission" date="2016-10" db="EMBL/GenBank/DDBJ databases">
        <authorList>
            <person name="de Groot N.N."/>
        </authorList>
    </citation>
    <scope>NUCLEOTIDE SEQUENCE [LARGE SCALE GENOMIC DNA]</scope>
    <source>
        <strain evidence="2 3">DSM 19886</strain>
    </source>
</reference>
<name>A0A1G9LS49_9FLAO</name>
<dbReference type="RefSeq" id="WP_262495058.1">
    <property type="nucleotide sequence ID" value="NZ_FNGV01000002.1"/>
</dbReference>
<proteinExistence type="predicted"/>
<feature type="chain" id="PRO_5011535275" evidence="1">
    <location>
        <begin position="19"/>
        <end position="40"/>
    </location>
</feature>
<feature type="signal peptide" evidence="1">
    <location>
        <begin position="1"/>
        <end position="18"/>
    </location>
</feature>
<dbReference type="AlphaFoldDB" id="A0A1G9LS49"/>
<evidence type="ECO:0000256" key="1">
    <source>
        <dbReference type="SAM" id="SignalP"/>
    </source>
</evidence>
<dbReference type="Proteomes" id="UP000199440">
    <property type="component" value="Unassembled WGS sequence"/>
</dbReference>
<keyword evidence="3" id="KW-1185">Reference proteome</keyword>
<dbReference type="EMBL" id="FNGV01000002">
    <property type="protein sequence ID" value="SDL64800.1"/>
    <property type="molecule type" value="Genomic_DNA"/>
</dbReference>
<gene>
    <name evidence="2" type="ORF">SAMN04488514_102211</name>
</gene>
<organism evidence="2 3">
    <name type="scientific">Kriegella aquimaris</name>
    <dbReference type="NCBI Taxonomy" id="192904"/>
    <lineage>
        <taxon>Bacteria</taxon>
        <taxon>Pseudomonadati</taxon>
        <taxon>Bacteroidota</taxon>
        <taxon>Flavobacteriia</taxon>
        <taxon>Flavobacteriales</taxon>
        <taxon>Flavobacteriaceae</taxon>
        <taxon>Kriegella</taxon>
    </lineage>
</organism>